<evidence type="ECO:0000313" key="3">
    <source>
        <dbReference type="EMBL" id="CAG8047089.1"/>
    </source>
</evidence>
<evidence type="ECO:0000313" key="4">
    <source>
        <dbReference type="Proteomes" id="UP001153461"/>
    </source>
</evidence>
<keyword evidence="1" id="KW-0812">Transmembrane</keyword>
<dbReference type="InterPro" id="IPR046623">
    <property type="entry name" value="DUF6536"/>
</dbReference>
<feature type="transmembrane region" description="Helical" evidence="1">
    <location>
        <begin position="713"/>
        <end position="734"/>
    </location>
</feature>
<dbReference type="PANTHER" id="PTHR35395:SF1">
    <property type="entry name" value="DUF6536 DOMAIN-CONTAINING PROTEIN"/>
    <property type="match status" value="1"/>
</dbReference>
<feature type="transmembrane region" description="Helical" evidence="1">
    <location>
        <begin position="541"/>
        <end position="561"/>
    </location>
</feature>
<feature type="transmembrane region" description="Helical" evidence="1">
    <location>
        <begin position="438"/>
        <end position="461"/>
    </location>
</feature>
<reference evidence="3" key="1">
    <citation type="submission" date="2021-07" db="EMBL/GenBank/DDBJ databases">
        <authorList>
            <person name="Branca A.L. A."/>
        </authorList>
    </citation>
    <scope>NUCLEOTIDE SEQUENCE</scope>
</reference>
<evidence type="ECO:0000259" key="2">
    <source>
        <dbReference type="Pfam" id="PF20163"/>
    </source>
</evidence>
<protein>
    <recommendedName>
        <fullName evidence="2">DUF6536 domain-containing protein</fullName>
    </recommendedName>
</protein>
<dbReference type="EMBL" id="CAJVNV010000110">
    <property type="protein sequence ID" value="CAG8047089.1"/>
    <property type="molecule type" value="Genomic_DNA"/>
</dbReference>
<dbReference type="PANTHER" id="PTHR35395">
    <property type="entry name" value="DUF6536 DOMAIN-CONTAINING PROTEIN"/>
    <property type="match status" value="1"/>
</dbReference>
<accession>A0A9W4HIJ7</accession>
<dbReference type="Proteomes" id="UP001153461">
    <property type="component" value="Unassembled WGS sequence"/>
</dbReference>
<keyword evidence="1" id="KW-0472">Membrane</keyword>
<feature type="transmembrane region" description="Helical" evidence="1">
    <location>
        <begin position="169"/>
        <end position="193"/>
    </location>
</feature>
<name>A0A9W4HIJ7_PENNA</name>
<proteinExistence type="predicted"/>
<evidence type="ECO:0000256" key="1">
    <source>
        <dbReference type="SAM" id="Phobius"/>
    </source>
</evidence>
<feature type="transmembrane region" description="Helical" evidence="1">
    <location>
        <begin position="108"/>
        <end position="128"/>
    </location>
</feature>
<organism evidence="3 4">
    <name type="scientific">Penicillium nalgiovense</name>
    <dbReference type="NCBI Taxonomy" id="60175"/>
    <lineage>
        <taxon>Eukaryota</taxon>
        <taxon>Fungi</taxon>
        <taxon>Dikarya</taxon>
        <taxon>Ascomycota</taxon>
        <taxon>Pezizomycotina</taxon>
        <taxon>Eurotiomycetes</taxon>
        <taxon>Eurotiomycetidae</taxon>
        <taxon>Eurotiales</taxon>
        <taxon>Aspergillaceae</taxon>
        <taxon>Penicillium</taxon>
    </lineage>
</organism>
<dbReference type="Pfam" id="PF20163">
    <property type="entry name" value="DUF6536"/>
    <property type="match status" value="1"/>
</dbReference>
<feature type="transmembrane region" description="Helical" evidence="1">
    <location>
        <begin position="670"/>
        <end position="693"/>
    </location>
</feature>
<feature type="domain" description="DUF6536" evidence="2">
    <location>
        <begin position="51"/>
        <end position="204"/>
    </location>
</feature>
<gene>
    <name evidence="3" type="ORF">PNAL_LOCUS3186</name>
</gene>
<feature type="transmembrane region" description="Helical" evidence="1">
    <location>
        <begin position="55"/>
        <end position="81"/>
    </location>
</feature>
<dbReference type="AlphaFoldDB" id="A0A9W4HIJ7"/>
<comment type="caution">
    <text evidence="3">The sequence shown here is derived from an EMBL/GenBank/DDBJ whole genome shotgun (WGS) entry which is preliminary data.</text>
</comment>
<keyword evidence="1" id="KW-1133">Transmembrane helix</keyword>
<dbReference type="OrthoDB" id="5429634at2759"/>
<sequence length="851" mass="93921">MFCFNRTEDPDGNEKPSLLTNFTFTPFTTWLSNNTSKTESDNSSAPSSRAWIKGVVICSWVIATVLTINIVLTIIAAGIAYSKNGEDDFSFAALYIGKCSVAKNWMTGLHFVINILSTVILGASNYCMQCLVAPSRAQVDAAHSKRVWLPIGVPNIWGLLWSQRGKRRLLGWILLATSLPIHLIYNSAIYYSIGSTEYAIVIAPPGPMNGTGSVGWNQCFDSAVGLDIETVRAEMSRSDLKTLSIKECIDTFAHDFVSGQRMLVLVTDDPMPDGEPLAFMGRTDSTYTNEDGSTFRWMCGSGNLCSKDIVNEMVSGEEWTVQPILASYPWIKMQIPIEDGFQNVSWSYGSWLSQPDISHTPDTRRLNDVVHRATHEGEVQAALDDPSNWANASFPGNVTILYYSFDCPSSYRQTRLGQTCRIDHCLTLPKDESCRLMFSPPICLVVIGCNLIKLICALLTARDGREDLFLTIGDAVASYLACPDPRTEGMCLLSRGLVNRGTQGWHRKPKKKDMTLDIPLCSKLPLQLPSRKRWFQAVSTGLWISTITLFVFLLAPGIYALRVAISWFSDLSRATIWDNTVGEERPSTLIGIPTPPDAVGTFAMIILPNVLQLFVSIAYFMLDALLTAMLGAVEYNNYARNRKPLRVSWPRGAQRSTYYLSLPYRYSFPLLIASTVLHWLVSQSLFFVQIISFDINDVPIPAAGSATCGYSPVAMLFAIIVGGSLLMIPILLSLRRFESPMPLVAQCSAAISAACHPMTSSMDDTANHALKPVQWGEIPGIYSDRGMMVFSHRVDGDEDASGSGSGNEELQQTLPTADLDLTGTDAATPRIHHCSFTSEDVCEPREGRVYM</sequence>
<feature type="transmembrane region" description="Helical" evidence="1">
    <location>
        <begin position="610"/>
        <end position="633"/>
    </location>
</feature>